<evidence type="ECO:0008006" key="3">
    <source>
        <dbReference type="Google" id="ProtNLM"/>
    </source>
</evidence>
<dbReference type="STRING" id="1045773.SAMN05216555_11546"/>
<accession>A0A1G8W0Q9</accession>
<sequence length="119" mass="12659">MGQYDVDLTVTLLESPGAPEREFVLLASGGEPADGSTVPDPLAALAAVEQYGEEIFFPVPRPDRRCTQQYGGPQTATVTGSFRGRQVRCRFSRTDGCEIAKWRSMAPLLGGVPGSTGAI</sequence>
<dbReference type="RefSeq" id="WP_074590660.1">
    <property type="nucleotide sequence ID" value="NZ_FNEI01000015.1"/>
</dbReference>
<reference evidence="2" key="1">
    <citation type="submission" date="2016-10" db="EMBL/GenBank/DDBJ databases">
        <authorList>
            <person name="Varghese N."/>
            <person name="Submissions S."/>
        </authorList>
    </citation>
    <scope>NUCLEOTIDE SEQUENCE [LARGE SCALE GENOMIC DNA]</scope>
    <source>
        <strain evidence="2">CGMCC 1.10783</strain>
    </source>
</reference>
<evidence type="ECO:0000313" key="2">
    <source>
        <dbReference type="Proteomes" id="UP000182130"/>
    </source>
</evidence>
<gene>
    <name evidence="1" type="ORF">SAMN05216555_11546</name>
</gene>
<protein>
    <recommendedName>
        <fullName evidence="3">Serine protease inhibitor</fullName>
    </recommendedName>
</protein>
<organism evidence="1 2">
    <name type="scientific">Arthrobacter cupressi</name>
    <dbReference type="NCBI Taxonomy" id="1045773"/>
    <lineage>
        <taxon>Bacteria</taxon>
        <taxon>Bacillati</taxon>
        <taxon>Actinomycetota</taxon>
        <taxon>Actinomycetes</taxon>
        <taxon>Micrococcales</taxon>
        <taxon>Micrococcaceae</taxon>
        <taxon>Arthrobacter</taxon>
    </lineage>
</organism>
<dbReference type="OrthoDB" id="3427327at2"/>
<dbReference type="Gene3D" id="3.30.350.10">
    <property type="entry name" value="Subtilisin inhibitor-like"/>
    <property type="match status" value="1"/>
</dbReference>
<keyword evidence="2" id="KW-1185">Reference proteome</keyword>
<dbReference type="AlphaFoldDB" id="A0A1G8W0Q9"/>
<dbReference type="Proteomes" id="UP000182130">
    <property type="component" value="Unassembled WGS sequence"/>
</dbReference>
<evidence type="ECO:0000313" key="1">
    <source>
        <dbReference type="EMBL" id="SDJ71040.1"/>
    </source>
</evidence>
<dbReference type="InterPro" id="IPR036819">
    <property type="entry name" value="Subtilisin_inhibitor-like_sf"/>
</dbReference>
<dbReference type="GO" id="GO:0004867">
    <property type="term" value="F:serine-type endopeptidase inhibitor activity"/>
    <property type="evidence" value="ECO:0007669"/>
    <property type="project" value="InterPro"/>
</dbReference>
<name>A0A1G8W0Q9_9MICC</name>
<dbReference type="EMBL" id="FNEI01000015">
    <property type="protein sequence ID" value="SDJ71040.1"/>
    <property type="molecule type" value="Genomic_DNA"/>
</dbReference>
<dbReference type="SUPFAM" id="SSF55399">
    <property type="entry name" value="Subtilisin inhibitor"/>
    <property type="match status" value="1"/>
</dbReference>
<proteinExistence type="predicted"/>